<dbReference type="PANTHER" id="PTHR30309:SF1">
    <property type="entry name" value="GLYCEROL-3-PHOSPHATE ACYLTRANSFERASE 1"/>
    <property type="match status" value="1"/>
</dbReference>
<evidence type="ECO:0000313" key="12">
    <source>
        <dbReference type="Proteomes" id="UP000198577"/>
    </source>
</evidence>
<dbReference type="STRING" id="937334.SAMN05444406_13315"/>
<keyword evidence="4 10" id="KW-0812">Transmembrane</keyword>
<keyword evidence="12" id="KW-1185">Reference proteome</keyword>
<accession>A0A1I5Y030</accession>
<gene>
    <name evidence="11" type="ORF">SAMN05444406_13315</name>
</gene>
<reference evidence="11 12" key="1">
    <citation type="submission" date="2016-10" db="EMBL/GenBank/DDBJ databases">
        <authorList>
            <person name="de Groot N.N."/>
        </authorList>
    </citation>
    <scope>NUCLEOTIDE SEQUENCE [LARGE SCALE GENOMIC DNA]</scope>
    <source>
        <strain evidence="11 12">DSM 20678</strain>
    </source>
</reference>
<keyword evidence="9" id="KW-1208">Phospholipid metabolism</keyword>
<keyword evidence="7 10" id="KW-0472">Membrane</keyword>
<dbReference type="RefSeq" id="WP_025748510.1">
    <property type="nucleotide sequence ID" value="NZ_FOXR01000033.1"/>
</dbReference>
<keyword evidence="2" id="KW-0444">Lipid biosynthesis</keyword>
<feature type="transmembrane region" description="Helical" evidence="10">
    <location>
        <begin position="6"/>
        <end position="25"/>
    </location>
</feature>
<dbReference type="Proteomes" id="UP000198577">
    <property type="component" value="Unassembled WGS sequence"/>
</dbReference>
<dbReference type="AlphaFoldDB" id="A0A1I5Y030"/>
<evidence type="ECO:0000313" key="11">
    <source>
        <dbReference type="EMBL" id="SFQ37545.1"/>
    </source>
</evidence>
<evidence type="ECO:0000256" key="1">
    <source>
        <dbReference type="ARBA" id="ARBA00022475"/>
    </source>
</evidence>
<dbReference type="GO" id="GO:0043772">
    <property type="term" value="F:acyl-phosphate glycerol-3-phosphate acyltransferase activity"/>
    <property type="evidence" value="ECO:0007669"/>
    <property type="project" value="InterPro"/>
</dbReference>
<evidence type="ECO:0000256" key="2">
    <source>
        <dbReference type="ARBA" id="ARBA00022516"/>
    </source>
</evidence>
<keyword evidence="8" id="KW-0594">Phospholipid biosynthesis</keyword>
<feature type="transmembrane region" description="Helical" evidence="10">
    <location>
        <begin position="77"/>
        <end position="97"/>
    </location>
</feature>
<organism evidence="11 12">
    <name type="scientific">Caldicoprobacter faecalis</name>
    <dbReference type="NCBI Taxonomy" id="937334"/>
    <lineage>
        <taxon>Bacteria</taxon>
        <taxon>Bacillati</taxon>
        <taxon>Bacillota</taxon>
        <taxon>Clostridia</taxon>
        <taxon>Caldicoprobacterales</taxon>
        <taxon>Caldicoprobacteraceae</taxon>
        <taxon>Caldicoprobacter</taxon>
    </lineage>
</organism>
<evidence type="ECO:0000256" key="8">
    <source>
        <dbReference type="ARBA" id="ARBA00023209"/>
    </source>
</evidence>
<dbReference type="EMBL" id="FOXR01000033">
    <property type="protein sequence ID" value="SFQ37545.1"/>
    <property type="molecule type" value="Genomic_DNA"/>
</dbReference>
<protein>
    <submittedName>
        <fullName evidence="11">Acyl-phosphate glycerol 3-phosphate acyltransferase</fullName>
    </submittedName>
</protein>
<dbReference type="Pfam" id="PF02660">
    <property type="entry name" value="G3P_acyltransf"/>
    <property type="match status" value="1"/>
</dbReference>
<evidence type="ECO:0000256" key="5">
    <source>
        <dbReference type="ARBA" id="ARBA00022989"/>
    </source>
</evidence>
<feature type="transmembrane region" description="Helical" evidence="10">
    <location>
        <begin position="37"/>
        <end position="57"/>
    </location>
</feature>
<evidence type="ECO:0000256" key="9">
    <source>
        <dbReference type="ARBA" id="ARBA00023264"/>
    </source>
</evidence>
<keyword evidence="11" id="KW-0012">Acyltransferase</keyword>
<dbReference type="GO" id="GO:0008654">
    <property type="term" value="P:phospholipid biosynthetic process"/>
    <property type="evidence" value="ECO:0007669"/>
    <property type="project" value="UniProtKB-KW"/>
</dbReference>
<feature type="transmembrane region" description="Helical" evidence="10">
    <location>
        <begin position="155"/>
        <end position="178"/>
    </location>
</feature>
<name>A0A1I5Y030_9FIRM</name>
<evidence type="ECO:0000256" key="4">
    <source>
        <dbReference type="ARBA" id="ARBA00022692"/>
    </source>
</evidence>
<dbReference type="OrthoDB" id="9777124at2"/>
<sequence length="212" mass="24074">MTVFYFIIEFLCGSLMFSYWLGLAAKKDLTKVGDGNPGAFNLWLAAGFKLGLLGVLLDFMKGYFPLVVLIQREMIRDLSITTVAFAPILGHAFSPFLRGRGGKAIAVTFGVWSAVTQFKVSLVYAVILAVLYVIARMVYKGENTPTETDGFMVVFGMWMLGLYLFFRAFPYYLLLLWLENSLLITYKNKGKLQVFFKDVYSKYWNRDTTIGM</sequence>
<keyword evidence="3 11" id="KW-0808">Transferase</keyword>
<dbReference type="PANTHER" id="PTHR30309">
    <property type="entry name" value="INNER MEMBRANE PROTEIN YGIH"/>
    <property type="match status" value="1"/>
</dbReference>
<evidence type="ECO:0000256" key="3">
    <source>
        <dbReference type="ARBA" id="ARBA00022679"/>
    </source>
</evidence>
<dbReference type="InterPro" id="IPR003811">
    <property type="entry name" value="G3P_acylTferase_PlsY"/>
</dbReference>
<keyword evidence="5 10" id="KW-1133">Transmembrane helix</keyword>
<evidence type="ECO:0000256" key="7">
    <source>
        <dbReference type="ARBA" id="ARBA00023136"/>
    </source>
</evidence>
<evidence type="ECO:0000256" key="10">
    <source>
        <dbReference type="SAM" id="Phobius"/>
    </source>
</evidence>
<dbReference type="SMART" id="SM01207">
    <property type="entry name" value="G3P_acyltransf"/>
    <property type="match status" value="1"/>
</dbReference>
<proteinExistence type="predicted"/>
<feature type="transmembrane region" description="Helical" evidence="10">
    <location>
        <begin position="109"/>
        <end position="135"/>
    </location>
</feature>
<dbReference type="GO" id="GO:0005886">
    <property type="term" value="C:plasma membrane"/>
    <property type="evidence" value="ECO:0007669"/>
    <property type="project" value="InterPro"/>
</dbReference>
<keyword evidence="6" id="KW-0443">Lipid metabolism</keyword>
<evidence type="ECO:0000256" key="6">
    <source>
        <dbReference type="ARBA" id="ARBA00023098"/>
    </source>
</evidence>
<keyword evidence="1" id="KW-1003">Cell membrane</keyword>